<sequence length="299" mass="32823">MCGIIGIQNNSEAATLAYMGLYAQQHRGQEGAGVVSSDGIDLHRHMGPGLVSDVFSNSNVFDSLVGDYAIGHVRYSTTGDSDPKNVGPLTFNMGDYSLSIAHNGNLVNIDKIRKELQDDGALFQTSTDTEIIIHLIARERGATLAEKLKRVLLKIEGAYSLILLSPNEIIAARDPHGIRPFCMGKLKDTLVFASETCALDLLGAEYIREVNPGEIIVANDDGFETHIFTEPKQPKHCIFEYIYFSRPDSRIFGKNVDKMRRAFGRRLSREYTKETGDIVISVPDSSNTCALGYSSESGV</sequence>
<keyword evidence="2" id="KW-0315">Glutamine amidotransferase</keyword>
<dbReference type="PROSITE" id="PS51278">
    <property type="entry name" value="GATASE_TYPE_2"/>
    <property type="match status" value="1"/>
</dbReference>
<accession>A0A382JGK8</accession>
<evidence type="ECO:0000313" key="4">
    <source>
        <dbReference type="EMBL" id="SVC10317.1"/>
    </source>
</evidence>
<reference evidence="4" key="1">
    <citation type="submission" date="2018-05" db="EMBL/GenBank/DDBJ databases">
        <authorList>
            <person name="Lanie J.A."/>
            <person name="Ng W.-L."/>
            <person name="Kazmierczak K.M."/>
            <person name="Andrzejewski T.M."/>
            <person name="Davidsen T.M."/>
            <person name="Wayne K.J."/>
            <person name="Tettelin H."/>
            <person name="Glass J.I."/>
            <person name="Rusch D."/>
            <person name="Podicherti R."/>
            <person name="Tsui H.-C.T."/>
            <person name="Winkler M.E."/>
        </authorList>
    </citation>
    <scope>NUCLEOTIDE SEQUENCE</scope>
</reference>
<dbReference type="Gene3D" id="3.60.20.10">
    <property type="entry name" value="Glutamine Phosphoribosylpyrophosphate, subunit 1, domain 1"/>
    <property type="match status" value="1"/>
</dbReference>
<dbReference type="SUPFAM" id="SSF56235">
    <property type="entry name" value="N-terminal nucleophile aminohydrolases (Ntn hydrolases)"/>
    <property type="match status" value="1"/>
</dbReference>
<dbReference type="EMBL" id="UINC01073720">
    <property type="protein sequence ID" value="SVC10317.1"/>
    <property type="molecule type" value="Genomic_DNA"/>
</dbReference>
<dbReference type="AlphaFoldDB" id="A0A382JGK8"/>
<name>A0A382JGK8_9ZZZZ</name>
<evidence type="ECO:0000259" key="3">
    <source>
        <dbReference type="PROSITE" id="PS51278"/>
    </source>
</evidence>
<feature type="non-terminal residue" evidence="4">
    <location>
        <position position="299"/>
    </location>
</feature>
<feature type="domain" description="Glutamine amidotransferase type-2" evidence="3">
    <location>
        <begin position="2"/>
        <end position="221"/>
    </location>
</feature>
<protein>
    <recommendedName>
        <fullName evidence="3">Glutamine amidotransferase type-2 domain-containing protein</fullName>
    </recommendedName>
</protein>
<dbReference type="PANTHER" id="PTHR11907">
    <property type="entry name" value="AMIDOPHOSPHORIBOSYLTRANSFERASE"/>
    <property type="match status" value="1"/>
</dbReference>
<evidence type="ECO:0000256" key="1">
    <source>
        <dbReference type="ARBA" id="ARBA00022679"/>
    </source>
</evidence>
<dbReference type="InterPro" id="IPR029055">
    <property type="entry name" value="Ntn_hydrolases_N"/>
</dbReference>
<dbReference type="CDD" id="cd00715">
    <property type="entry name" value="GPATase_N"/>
    <property type="match status" value="1"/>
</dbReference>
<proteinExistence type="predicted"/>
<evidence type="ECO:0000256" key="2">
    <source>
        <dbReference type="ARBA" id="ARBA00022962"/>
    </source>
</evidence>
<dbReference type="SUPFAM" id="SSF53271">
    <property type="entry name" value="PRTase-like"/>
    <property type="match status" value="1"/>
</dbReference>
<dbReference type="InterPro" id="IPR017932">
    <property type="entry name" value="GATase_2_dom"/>
</dbReference>
<dbReference type="Gene3D" id="3.40.50.2020">
    <property type="match status" value="1"/>
</dbReference>
<dbReference type="Pfam" id="PF13522">
    <property type="entry name" value="GATase_6"/>
    <property type="match status" value="1"/>
</dbReference>
<dbReference type="GO" id="GO:0016740">
    <property type="term" value="F:transferase activity"/>
    <property type="evidence" value="ECO:0007669"/>
    <property type="project" value="UniProtKB-KW"/>
</dbReference>
<gene>
    <name evidence="4" type="ORF">METZ01_LOCUS263171</name>
</gene>
<dbReference type="InterPro" id="IPR029057">
    <property type="entry name" value="PRTase-like"/>
</dbReference>
<keyword evidence="1" id="KW-0808">Transferase</keyword>
<organism evidence="4">
    <name type="scientific">marine metagenome</name>
    <dbReference type="NCBI Taxonomy" id="408172"/>
    <lineage>
        <taxon>unclassified sequences</taxon>
        <taxon>metagenomes</taxon>
        <taxon>ecological metagenomes</taxon>
    </lineage>
</organism>
<dbReference type="InterPro" id="IPR035584">
    <property type="entry name" value="PurF_N"/>
</dbReference>